<dbReference type="RefSeq" id="WP_310928591.1">
    <property type="nucleotide sequence ID" value="NZ_JAMQOQ010000002.1"/>
</dbReference>
<keyword evidence="3" id="KW-1185">Reference proteome</keyword>
<feature type="compositionally biased region" description="Basic and acidic residues" evidence="1">
    <location>
        <begin position="1"/>
        <end position="17"/>
    </location>
</feature>
<evidence type="ECO:0000313" key="3">
    <source>
        <dbReference type="Proteomes" id="UP001254813"/>
    </source>
</evidence>
<protein>
    <submittedName>
        <fullName evidence="2">Uncharacterized protein</fullName>
    </submittedName>
</protein>
<gene>
    <name evidence="2" type="ORF">NDI79_11440</name>
</gene>
<evidence type="ECO:0000256" key="1">
    <source>
        <dbReference type="SAM" id="MobiDB-lite"/>
    </source>
</evidence>
<organism evidence="2 3">
    <name type="scientific">Halogeometricum luteum</name>
    <dbReference type="NCBI Taxonomy" id="2950537"/>
    <lineage>
        <taxon>Archaea</taxon>
        <taxon>Methanobacteriati</taxon>
        <taxon>Methanobacteriota</taxon>
        <taxon>Stenosarchaea group</taxon>
        <taxon>Halobacteria</taxon>
        <taxon>Halobacteriales</taxon>
        <taxon>Haloferacaceae</taxon>
        <taxon>Halogeometricum</taxon>
    </lineage>
</organism>
<comment type="caution">
    <text evidence="2">The sequence shown here is derived from an EMBL/GenBank/DDBJ whole genome shotgun (WGS) entry which is preliminary data.</text>
</comment>
<dbReference type="Proteomes" id="UP001254813">
    <property type="component" value="Unassembled WGS sequence"/>
</dbReference>
<reference evidence="2 3" key="1">
    <citation type="submission" date="2022-06" db="EMBL/GenBank/DDBJ databases">
        <title>Halogeometricum sp. a new haloarchaeum isolate from saline soil.</title>
        <authorList>
            <person name="Strakova D."/>
            <person name="Galisteo C."/>
            <person name="Sanchez-Porro C."/>
            <person name="Ventosa A."/>
        </authorList>
    </citation>
    <scope>NUCLEOTIDE SEQUENCE [LARGE SCALE GENOMIC DNA]</scope>
    <source>
        <strain evidence="3">S3BR25-2</strain>
    </source>
</reference>
<dbReference type="EMBL" id="JAMQOQ010000002">
    <property type="protein sequence ID" value="MDS0294784.1"/>
    <property type="molecule type" value="Genomic_DNA"/>
</dbReference>
<sequence>MTEDLPRTDTRAQRDELVQTGTYEDGDERWLVFTSVAAPIVEVHVKSDVCVAD</sequence>
<name>A0ABU2G399_9EURY</name>
<feature type="region of interest" description="Disordered" evidence="1">
    <location>
        <begin position="1"/>
        <end position="20"/>
    </location>
</feature>
<proteinExistence type="predicted"/>
<accession>A0ABU2G399</accession>
<evidence type="ECO:0000313" key="2">
    <source>
        <dbReference type="EMBL" id="MDS0294784.1"/>
    </source>
</evidence>